<organism evidence="3">
    <name type="scientific">Brassica campestris</name>
    <name type="common">Field mustard</name>
    <dbReference type="NCBI Taxonomy" id="3711"/>
    <lineage>
        <taxon>Eukaryota</taxon>
        <taxon>Viridiplantae</taxon>
        <taxon>Streptophyta</taxon>
        <taxon>Embryophyta</taxon>
        <taxon>Tracheophyta</taxon>
        <taxon>Spermatophyta</taxon>
        <taxon>Magnoliopsida</taxon>
        <taxon>eudicotyledons</taxon>
        <taxon>Gunneridae</taxon>
        <taxon>Pentapetalae</taxon>
        <taxon>rosids</taxon>
        <taxon>malvids</taxon>
        <taxon>Brassicales</taxon>
        <taxon>Brassicaceae</taxon>
        <taxon>Brassiceae</taxon>
        <taxon>Brassica</taxon>
    </lineage>
</organism>
<dbReference type="PANTHER" id="PTHR31111:SF50">
    <property type="entry name" value="F-BOX DOMAIN-CONTAINING PROTEIN"/>
    <property type="match status" value="1"/>
</dbReference>
<evidence type="ECO:0000313" key="2">
    <source>
        <dbReference type="EMBL" id="CAG7899632.1"/>
    </source>
</evidence>
<dbReference type="InterPro" id="IPR017451">
    <property type="entry name" value="F-box-assoc_interact_dom"/>
</dbReference>
<gene>
    <name evidence="3" type="ORF">BRAA08T34966Z</name>
    <name evidence="2" type="ORF">BRAPAZ1V2_A08P32980.2</name>
</gene>
<dbReference type="InterPro" id="IPR036047">
    <property type="entry name" value="F-box-like_dom_sf"/>
</dbReference>
<feature type="non-terminal residue" evidence="3">
    <location>
        <position position="367"/>
    </location>
</feature>
<dbReference type="EMBL" id="LR031575">
    <property type="protein sequence ID" value="VDD07265.1"/>
    <property type="molecule type" value="Genomic_DNA"/>
</dbReference>
<dbReference type="PROSITE" id="PS50181">
    <property type="entry name" value="FBOX"/>
    <property type="match status" value="1"/>
</dbReference>
<reference evidence="3" key="1">
    <citation type="submission" date="2018-11" db="EMBL/GenBank/DDBJ databases">
        <authorList>
            <consortium name="Genoscope - CEA"/>
            <person name="William W."/>
        </authorList>
    </citation>
    <scope>NUCLEOTIDE SEQUENCE</scope>
</reference>
<dbReference type="NCBIfam" id="TIGR01640">
    <property type="entry name" value="F_box_assoc_1"/>
    <property type="match status" value="1"/>
</dbReference>
<dbReference type="Proteomes" id="UP000694005">
    <property type="component" value="Chromosome A08"/>
</dbReference>
<dbReference type="CDD" id="cd22157">
    <property type="entry name" value="F-box_AtFBW1-like"/>
    <property type="match status" value="1"/>
</dbReference>
<dbReference type="InterPro" id="IPR013187">
    <property type="entry name" value="F-box-assoc_dom_typ3"/>
</dbReference>
<evidence type="ECO:0000313" key="3">
    <source>
        <dbReference type="EMBL" id="VDD07265.1"/>
    </source>
</evidence>
<dbReference type="PANTHER" id="PTHR31111">
    <property type="entry name" value="BNAA05G37150D PROTEIN-RELATED"/>
    <property type="match status" value="1"/>
</dbReference>
<dbReference type="EMBL" id="LS974624">
    <property type="protein sequence ID" value="CAG7899632.1"/>
    <property type="molecule type" value="Genomic_DNA"/>
</dbReference>
<dbReference type="InterPro" id="IPR001810">
    <property type="entry name" value="F-box_dom"/>
</dbReference>
<dbReference type="AlphaFoldDB" id="A0A3P6C9E1"/>
<feature type="domain" description="F-box" evidence="1">
    <location>
        <begin position="1"/>
        <end position="43"/>
    </location>
</feature>
<evidence type="ECO:0000259" key="1">
    <source>
        <dbReference type="PROSITE" id="PS50181"/>
    </source>
</evidence>
<dbReference type="Pfam" id="PF00646">
    <property type="entry name" value="F-box"/>
    <property type="match status" value="1"/>
</dbReference>
<dbReference type="SMART" id="SM00256">
    <property type="entry name" value="FBOX"/>
    <property type="match status" value="1"/>
</dbReference>
<protein>
    <recommendedName>
        <fullName evidence="1">F-box domain-containing protein</fullName>
    </recommendedName>
</protein>
<dbReference type="SUPFAM" id="SSF81383">
    <property type="entry name" value="F-box domain"/>
    <property type="match status" value="1"/>
</dbReference>
<dbReference type="Pfam" id="PF08268">
    <property type="entry name" value="FBA_3"/>
    <property type="match status" value="1"/>
</dbReference>
<dbReference type="Gene3D" id="1.20.1280.50">
    <property type="match status" value="1"/>
</dbReference>
<sequence>MNSIPVELIHEIFSRLPVKSIARCRCVSEQWRSILCSVYFTELFLTKSSTRPSLLFAMESSTNNNEFIFFSSPQFDDKSLSSSAASVQLKLSKDMPLKFCGHASGLFCLRRMPILKEARDEEEEEYTEHVICNPSTGQYGFLPRVRTGSKSFLGFDPIDKVFKVVSSNSTYSSRTNVVNVFTLGIGEVEWRKINSPLDHYPWSKGICIYGVLYYLALRLHATTFYIVCFDVRSEKFKFMDTYKFTHYTTRLINYEGKLGLVRWTAYSESIMTMWVLEDVEKHDWSEHLFTLPGDKFSGTGFVSVVGVTATGELVLMNNSYHSNPFYVFYFHPGRNTVKRLEVQGFENHGGSRVYAFVDHVDDLTFNM</sequence>
<dbReference type="Gramene" id="A08p32980.2_BraZ1">
    <property type="protein sequence ID" value="A08p32980.2_BraZ1.CDS.1"/>
    <property type="gene ID" value="A08g32980.2_BraZ1"/>
</dbReference>
<accession>A0A3P6C9E1</accession>
<proteinExistence type="predicted"/>
<name>A0A3P6C9E1_BRACM</name>